<evidence type="ECO:0000313" key="4">
    <source>
        <dbReference type="EMBL" id="GMT35057.1"/>
    </source>
</evidence>
<dbReference type="AlphaFoldDB" id="A0AAV5WVF3"/>
<dbReference type="Proteomes" id="UP001432322">
    <property type="component" value="Unassembled WGS sequence"/>
</dbReference>
<evidence type="ECO:0000256" key="1">
    <source>
        <dbReference type="ARBA" id="ARBA00023015"/>
    </source>
</evidence>
<evidence type="ECO:0000256" key="3">
    <source>
        <dbReference type="ARBA" id="ARBA00023170"/>
    </source>
</evidence>
<keyword evidence="1" id="KW-0805">Transcription regulation</keyword>
<reference evidence="4" key="1">
    <citation type="submission" date="2023-10" db="EMBL/GenBank/DDBJ databases">
        <title>Genome assembly of Pristionchus species.</title>
        <authorList>
            <person name="Yoshida K."/>
            <person name="Sommer R.J."/>
        </authorList>
    </citation>
    <scope>NUCLEOTIDE SEQUENCE</scope>
    <source>
        <strain evidence="4">RS5133</strain>
    </source>
</reference>
<comment type="caution">
    <text evidence="4">The sequence shown here is derived from an EMBL/GenBank/DDBJ whole genome shotgun (WGS) entry which is preliminary data.</text>
</comment>
<feature type="non-terminal residue" evidence="4">
    <location>
        <position position="1"/>
    </location>
</feature>
<protein>
    <recommendedName>
        <fullName evidence="6">NR LBD domain-containing protein</fullName>
    </recommendedName>
</protein>
<name>A0AAV5WVF3_9BILA</name>
<organism evidence="4 5">
    <name type="scientific">Pristionchus fissidentatus</name>
    <dbReference type="NCBI Taxonomy" id="1538716"/>
    <lineage>
        <taxon>Eukaryota</taxon>
        <taxon>Metazoa</taxon>
        <taxon>Ecdysozoa</taxon>
        <taxon>Nematoda</taxon>
        <taxon>Chromadorea</taxon>
        <taxon>Rhabditida</taxon>
        <taxon>Rhabditina</taxon>
        <taxon>Diplogasteromorpha</taxon>
        <taxon>Diplogasteroidea</taxon>
        <taxon>Neodiplogasteridae</taxon>
        <taxon>Pristionchus</taxon>
    </lineage>
</organism>
<keyword evidence="3" id="KW-0675">Receptor</keyword>
<feature type="non-terminal residue" evidence="4">
    <location>
        <position position="119"/>
    </location>
</feature>
<dbReference type="EMBL" id="BTSY01000007">
    <property type="protein sequence ID" value="GMT35057.1"/>
    <property type="molecule type" value="Genomic_DNA"/>
</dbReference>
<evidence type="ECO:0008006" key="6">
    <source>
        <dbReference type="Google" id="ProtNLM"/>
    </source>
</evidence>
<dbReference type="Gene3D" id="1.10.565.10">
    <property type="entry name" value="Retinoid X Receptor"/>
    <property type="match status" value="1"/>
</dbReference>
<evidence type="ECO:0000313" key="5">
    <source>
        <dbReference type="Proteomes" id="UP001432322"/>
    </source>
</evidence>
<dbReference type="SUPFAM" id="SSF48508">
    <property type="entry name" value="Nuclear receptor ligand-binding domain"/>
    <property type="match status" value="1"/>
</dbReference>
<proteinExistence type="predicted"/>
<keyword evidence="5" id="KW-1185">Reference proteome</keyword>
<sequence>TDKFKADGSFFYHLQELRLDDAEYVLLKALIVHSTCIDDASSGEQALLTKESEKFAKALLSYVLTRRGTQHTRRTKVEKVICFGFSYIFFSQFQELHLMIGARFGVYKELCPMIEEIML</sequence>
<evidence type="ECO:0000256" key="2">
    <source>
        <dbReference type="ARBA" id="ARBA00023163"/>
    </source>
</evidence>
<gene>
    <name evidence="4" type="ORF">PFISCL1PPCAC_26354</name>
</gene>
<keyword evidence="2" id="KW-0804">Transcription</keyword>
<accession>A0AAV5WVF3</accession>
<dbReference type="InterPro" id="IPR035500">
    <property type="entry name" value="NHR-like_dom_sf"/>
</dbReference>